<dbReference type="GO" id="GO:0005634">
    <property type="term" value="C:nucleus"/>
    <property type="evidence" value="ECO:0007669"/>
    <property type="project" value="UniProtKB-SubCell"/>
</dbReference>
<evidence type="ECO:0000256" key="7">
    <source>
        <dbReference type="SAM" id="MobiDB-lite"/>
    </source>
</evidence>
<evidence type="ECO:0000256" key="5">
    <source>
        <dbReference type="ARBA" id="ARBA00023242"/>
    </source>
</evidence>
<reference evidence="8" key="1">
    <citation type="submission" date="2025-08" db="UniProtKB">
        <authorList>
            <consortium name="Ensembl"/>
        </authorList>
    </citation>
    <scope>IDENTIFICATION</scope>
</reference>
<proteinExistence type="inferred from homology"/>
<dbReference type="Proteomes" id="UP000694392">
    <property type="component" value="Unplaced"/>
</dbReference>
<evidence type="ECO:0000256" key="2">
    <source>
        <dbReference type="ARBA" id="ARBA00009534"/>
    </source>
</evidence>
<comment type="subcellular location">
    <subcellularLocation>
        <location evidence="1">Nucleus</location>
    </subcellularLocation>
</comment>
<keyword evidence="5" id="KW-0539">Nucleus</keyword>
<protein>
    <recommendedName>
        <fullName evidence="3">Arginine/serine-rich protein 1</fullName>
    </recommendedName>
</protein>
<dbReference type="OMA" id="RERHYGS"/>
<organism evidence="8 9">
    <name type="scientific">Sphenodon punctatus</name>
    <name type="common">Tuatara</name>
    <name type="synonym">Hatteria punctata</name>
    <dbReference type="NCBI Taxonomy" id="8508"/>
    <lineage>
        <taxon>Eukaryota</taxon>
        <taxon>Metazoa</taxon>
        <taxon>Chordata</taxon>
        <taxon>Craniata</taxon>
        <taxon>Vertebrata</taxon>
        <taxon>Euteleostomi</taxon>
        <taxon>Lepidosauria</taxon>
        <taxon>Sphenodontia</taxon>
        <taxon>Sphenodontidae</taxon>
        <taxon>Sphenodon</taxon>
    </lineage>
</organism>
<name>A0A8D0GJE9_SPHPU</name>
<evidence type="ECO:0000256" key="1">
    <source>
        <dbReference type="ARBA" id="ARBA00004123"/>
    </source>
</evidence>
<dbReference type="Pfam" id="PF17069">
    <property type="entry name" value="RSRP"/>
    <property type="match status" value="1"/>
</dbReference>
<keyword evidence="9" id="KW-1185">Reference proteome</keyword>
<dbReference type="Ensembl" id="ENSSPUT00000007231.1">
    <property type="protein sequence ID" value="ENSSPUP00000006797.1"/>
    <property type="gene ID" value="ENSSPUG00000005242.1"/>
</dbReference>
<evidence type="ECO:0000256" key="4">
    <source>
        <dbReference type="ARBA" id="ARBA00022553"/>
    </source>
</evidence>
<feature type="region of interest" description="Disordered" evidence="7">
    <location>
        <begin position="1"/>
        <end position="79"/>
    </location>
</feature>
<dbReference type="PANTHER" id="PTHR47622">
    <property type="entry name" value="ARGININE/SERINE-RICH PROTEIN 1"/>
    <property type="match status" value="1"/>
</dbReference>
<comment type="similarity">
    <text evidence="2">Belongs to the RSRP family.</text>
</comment>
<keyword evidence="4" id="KW-0597">Phosphoprotein</keyword>
<evidence type="ECO:0000256" key="6">
    <source>
        <dbReference type="ARBA" id="ARBA00034666"/>
    </source>
</evidence>
<feature type="compositionally biased region" description="Basic and acidic residues" evidence="7">
    <location>
        <begin position="13"/>
        <end position="27"/>
    </location>
</feature>
<accession>A0A8D0GJE9</accession>
<evidence type="ECO:0000313" key="8">
    <source>
        <dbReference type="Ensembl" id="ENSSPUP00000006797.1"/>
    </source>
</evidence>
<reference evidence="8" key="2">
    <citation type="submission" date="2025-09" db="UniProtKB">
        <authorList>
            <consortium name="Ensembl"/>
        </authorList>
    </citation>
    <scope>IDENTIFICATION</scope>
</reference>
<feature type="compositionally biased region" description="Low complexity" evidence="7">
    <location>
        <begin position="29"/>
        <end position="59"/>
    </location>
</feature>
<dbReference type="PANTHER" id="PTHR47622:SF1">
    <property type="entry name" value="ARGININE_SERINE-RICH PROTEIN 1"/>
    <property type="match status" value="1"/>
</dbReference>
<comment type="function">
    <text evidence="6">Probably acts as a spliceosomal factor that contributes to spliceosome assembly and regulates the isoform switching of proteins such as PARP6.</text>
</comment>
<feature type="compositionally biased region" description="Basic residues" evidence="7">
    <location>
        <begin position="60"/>
        <end position="79"/>
    </location>
</feature>
<evidence type="ECO:0000256" key="3">
    <source>
        <dbReference type="ARBA" id="ARBA00018147"/>
    </source>
</evidence>
<sequence length="191" mass="21788">MTDFMDDLTPSSPKEREAHSRSRERHGGRSCSRSCSRFSYSSRSWSSTSTSSRSWSGSRSRSRLHARRNGPRGYRRYSRSYSRSRSRACSYRCREGYYGFGKTIYREVYRSWRTFSCTEKRELLEVAKANAAKALGTDSIVLPASLRIDILPKETSRKWKSEDGAEWLWTTGAGSRTFTLATPAKATMPGS</sequence>
<dbReference type="InterPro" id="IPR029656">
    <property type="entry name" value="RSRP1"/>
</dbReference>
<evidence type="ECO:0000313" key="9">
    <source>
        <dbReference type="Proteomes" id="UP000694392"/>
    </source>
</evidence>
<dbReference type="AlphaFoldDB" id="A0A8D0GJE9"/>